<dbReference type="InterPro" id="IPR025514">
    <property type="entry name" value="DUF4402"/>
</dbReference>
<gene>
    <name evidence="2" type="ORF">LZ536_08030</name>
</gene>
<dbReference type="RefSeq" id="WP_249847918.1">
    <property type="nucleotide sequence ID" value="NZ_JAMGBD010000001.1"/>
</dbReference>
<protein>
    <submittedName>
        <fullName evidence="2">DUF4402 domain-containing protein</fullName>
    </submittedName>
</protein>
<sequence>MTKFVKIAAVAAALLGTAPAFAATSVTGAAPSATARIIRPLTLTATGSLNFGTIVMNNVTANRTVTVNPDGSITCAVELVCDTTGSFVTYNVTGTNGQTVNIIKNTSTLTGSNSGSLTLTPVGANSVVLTNSGAPGKDFPIGGSIDIAPTTIDGVYTGTVDVQVDYN</sequence>
<accession>A0ABT0RMQ9</accession>
<feature type="chain" id="PRO_5046512365" evidence="1">
    <location>
        <begin position="23"/>
        <end position="167"/>
    </location>
</feature>
<dbReference type="EMBL" id="JAMGBD010000001">
    <property type="protein sequence ID" value="MCL6683848.1"/>
    <property type="molecule type" value="Genomic_DNA"/>
</dbReference>
<proteinExistence type="predicted"/>
<evidence type="ECO:0000313" key="2">
    <source>
        <dbReference type="EMBL" id="MCL6683848.1"/>
    </source>
</evidence>
<name>A0ABT0RMQ9_9SPHN</name>
<keyword evidence="3" id="KW-1185">Reference proteome</keyword>
<evidence type="ECO:0000256" key="1">
    <source>
        <dbReference type="SAM" id="SignalP"/>
    </source>
</evidence>
<comment type="caution">
    <text evidence="2">The sequence shown here is derived from an EMBL/GenBank/DDBJ whole genome shotgun (WGS) entry which is preliminary data.</text>
</comment>
<dbReference type="Pfam" id="PF14352">
    <property type="entry name" value="DUF4402"/>
    <property type="match status" value="1"/>
</dbReference>
<keyword evidence="1" id="KW-0732">Signal</keyword>
<evidence type="ECO:0000313" key="3">
    <source>
        <dbReference type="Proteomes" id="UP001165363"/>
    </source>
</evidence>
<organism evidence="2 3">
    <name type="scientific">Sphingomonas alba</name>
    <dbReference type="NCBI Taxonomy" id="2908208"/>
    <lineage>
        <taxon>Bacteria</taxon>
        <taxon>Pseudomonadati</taxon>
        <taxon>Pseudomonadota</taxon>
        <taxon>Alphaproteobacteria</taxon>
        <taxon>Sphingomonadales</taxon>
        <taxon>Sphingomonadaceae</taxon>
        <taxon>Sphingomonas</taxon>
    </lineage>
</organism>
<feature type="signal peptide" evidence="1">
    <location>
        <begin position="1"/>
        <end position="22"/>
    </location>
</feature>
<dbReference type="Proteomes" id="UP001165363">
    <property type="component" value="Unassembled WGS sequence"/>
</dbReference>
<reference evidence="2" key="1">
    <citation type="submission" date="2022-05" db="EMBL/GenBank/DDBJ databases">
        <authorList>
            <person name="Jo J.-H."/>
            <person name="Im W.-T."/>
        </authorList>
    </citation>
    <scope>NUCLEOTIDE SEQUENCE</scope>
    <source>
        <strain evidence="2">SE158</strain>
    </source>
</reference>